<dbReference type="EMBL" id="QDAG01000001">
    <property type="protein sequence ID" value="KAE8130065.1"/>
    <property type="molecule type" value="Genomic_DNA"/>
</dbReference>
<accession>A0A5N6S9B2</accession>
<evidence type="ECO:0000256" key="1">
    <source>
        <dbReference type="SAM" id="Phobius"/>
    </source>
</evidence>
<organism evidence="2 3">
    <name type="scientific">Bifidobacterium tibiigranuli</name>
    <dbReference type="NCBI Taxonomy" id="2172043"/>
    <lineage>
        <taxon>Bacteria</taxon>
        <taxon>Bacillati</taxon>
        <taxon>Actinomycetota</taxon>
        <taxon>Actinomycetes</taxon>
        <taxon>Bifidobacteriales</taxon>
        <taxon>Bifidobacteriaceae</taxon>
        <taxon>Bifidobacterium</taxon>
    </lineage>
</organism>
<comment type="caution">
    <text evidence="2">The sequence shown here is derived from an EMBL/GenBank/DDBJ whole genome shotgun (WGS) entry which is preliminary data.</text>
</comment>
<keyword evidence="3" id="KW-1185">Reference proteome</keyword>
<reference evidence="2 3" key="1">
    <citation type="submission" date="2018-04" db="EMBL/GenBank/DDBJ databases">
        <authorList>
            <person name="Eckel V.P."/>
            <person name="Vogel R.F."/>
        </authorList>
    </citation>
    <scope>NUCLEOTIDE SEQUENCE [LARGE SCALE GENOMIC DNA]</scope>
    <source>
        <strain evidence="3">TMW 2.1764</strain>
    </source>
</reference>
<name>A0A5N6S9B2_9BIFI</name>
<proteinExistence type="predicted"/>
<keyword evidence="1" id="KW-1133">Transmembrane helix</keyword>
<evidence type="ECO:0000313" key="2">
    <source>
        <dbReference type="EMBL" id="KAE8130065.1"/>
    </source>
</evidence>
<dbReference type="Proteomes" id="UP000325415">
    <property type="component" value="Unassembled WGS sequence"/>
</dbReference>
<feature type="transmembrane region" description="Helical" evidence="1">
    <location>
        <begin position="12"/>
        <end position="34"/>
    </location>
</feature>
<evidence type="ECO:0000313" key="3">
    <source>
        <dbReference type="Proteomes" id="UP000325415"/>
    </source>
</evidence>
<keyword evidence="1" id="KW-0812">Transmembrane</keyword>
<sequence>MDEGTEAQSVAWTAFHILAVIGVIVGMIACAFLTGADMIHVGMGVLVALAVGGILGAMILPGRIPSRR</sequence>
<keyword evidence="1" id="KW-0472">Membrane</keyword>
<dbReference type="AlphaFoldDB" id="A0A5N6S9B2"/>
<gene>
    <name evidence="2" type="ORF">DDE84_00255</name>
</gene>
<protein>
    <submittedName>
        <fullName evidence="2">Uncharacterized protein</fullName>
    </submittedName>
</protein>
<feature type="transmembrane region" description="Helical" evidence="1">
    <location>
        <begin position="40"/>
        <end position="60"/>
    </location>
</feature>